<evidence type="ECO:0000313" key="3">
    <source>
        <dbReference type="EMBL" id="KJV54284.1"/>
    </source>
</evidence>
<gene>
    <name evidence="4" type="ORF">GILLIAM_00052</name>
    <name evidence="5" type="ORF">GILLIAM_00466</name>
    <name evidence="3" type="ORF">OTSGILL_0118</name>
    <name evidence="2" type="ORF">OTSGILL_1202</name>
    <name evidence="1" type="ORF">OTSGILL_2946</name>
</gene>
<dbReference type="EMBL" id="LS398551">
    <property type="protein sequence ID" value="SPR02313.1"/>
    <property type="molecule type" value="Genomic_DNA"/>
</dbReference>
<evidence type="ECO:0000313" key="6">
    <source>
        <dbReference type="Proteomes" id="UP000033769"/>
    </source>
</evidence>
<dbReference type="Proteomes" id="UP000033769">
    <property type="component" value="Unassembled WGS sequence"/>
</dbReference>
<reference evidence="7" key="2">
    <citation type="submission" date="2018-03" db="EMBL/GenBank/DDBJ databases">
        <authorList>
            <person name="Batty M. E."/>
            <person name="Batty M E."/>
        </authorList>
    </citation>
    <scope>NUCLEOTIDE SEQUENCE [LARGE SCALE GENOMIC DNA]</scope>
    <source>
        <strain evidence="7">Gilliam</strain>
    </source>
</reference>
<organism evidence="1 6">
    <name type="scientific">Orientia tsutsugamushi str. Gilliam</name>
    <dbReference type="NCBI Taxonomy" id="1359184"/>
    <lineage>
        <taxon>Bacteria</taxon>
        <taxon>Pseudomonadati</taxon>
        <taxon>Pseudomonadota</taxon>
        <taxon>Alphaproteobacteria</taxon>
        <taxon>Rickettsiales</taxon>
        <taxon>Rickettsiaceae</taxon>
        <taxon>Rickettsieae</taxon>
        <taxon>Orientia</taxon>
    </lineage>
</organism>
<reference evidence="1 6" key="1">
    <citation type="submission" date="2015-02" db="EMBL/GenBank/DDBJ databases">
        <title>Genome Sequencing of Rickettsiales.</title>
        <authorList>
            <person name="Daugherty S.C."/>
            <person name="Su Q."/>
            <person name="Abolude K."/>
            <person name="Beier-Sexton M."/>
            <person name="Carlyon J.A."/>
            <person name="Carter R."/>
            <person name="Day N.P."/>
            <person name="Dumler S.J."/>
            <person name="Dyachenko V."/>
            <person name="Godinez A."/>
            <person name="Kurtti T.J."/>
            <person name="Lichay M."/>
            <person name="Mullins K.E."/>
            <person name="Ott S."/>
            <person name="Pappas-Brown V."/>
            <person name="Paris D.H."/>
            <person name="Patel P."/>
            <person name="Richards A.L."/>
            <person name="Sadzewicz L."/>
            <person name="Sears K."/>
            <person name="Seidman D."/>
            <person name="Sengamalay N."/>
            <person name="Stenos J."/>
            <person name="Tallon L.J."/>
            <person name="Vincent G."/>
            <person name="Fraser C.M."/>
            <person name="Munderloh U."/>
            <person name="Dunning-Hotopp J.C."/>
        </authorList>
    </citation>
    <scope>NUCLEOTIDE SEQUENCE [LARGE SCALE GENOMIC DNA]</scope>
    <source>
        <strain evidence="1 6">Gilliam</strain>
    </source>
</reference>
<evidence type="ECO:0000313" key="7">
    <source>
        <dbReference type="Proteomes" id="UP000244959"/>
    </source>
</evidence>
<dbReference type="Proteomes" id="UP000244959">
    <property type="component" value="Chromosome I"/>
</dbReference>
<dbReference type="AlphaFoldDB" id="A0A0F3M457"/>
<sequence length="70" mass="8263">MILPNQQRSTHSGRHDNSYVVPIERKLDRLWENVELGKLNKEECRKAVYNLMDELREGIKNGSIKLNKEK</sequence>
<dbReference type="EMBL" id="LANO01000001">
    <property type="protein sequence ID" value="KJV54284.1"/>
    <property type="molecule type" value="Genomic_DNA"/>
</dbReference>
<evidence type="ECO:0000313" key="5">
    <source>
        <dbReference type="EMBL" id="SPR03747.1"/>
    </source>
</evidence>
<dbReference type="PATRIC" id="fig|1359184.3.peg.126"/>
<reference evidence="4" key="3">
    <citation type="submission" date="2018-03" db="EMBL/GenBank/DDBJ databases">
        <authorList>
            <person name="Keele B.F."/>
        </authorList>
    </citation>
    <scope>NUCLEOTIDE SEQUENCE [LARGE SCALE GENOMIC DNA]</scope>
    <source>
        <strain evidence="4">Gilliam</strain>
    </source>
</reference>
<name>A0A0F3M457_ORITS</name>
<evidence type="ECO:0000313" key="1">
    <source>
        <dbReference type="EMBL" id="KJV50535.1"/>
    </source>
</evidence>
<accession>A0A0F3M457</accession>
<dbReference type="EMBL" id="LANO01000074">
    <property type="protein sequence ID" value="KJV50535.1"/>
    <property type="molecule type" value="Genomic_DNA"/>
</dbReference>
<protein>
    <submittedName>
        <fullName evidence="1">A nuclease of the HNH/ENDO VII superwith conserved AHH family protein</fullName>
    </submittedName>
</protein>
<keyword evidence="7" id="KW-1185">Reference proteome</keyword>
<dbReference type="EMBL" id="LANO01000016">
    <property type="protein sequence ID" value="KJV52822.1"/>
    <property type="molecule type" value="Genomic_DNA"/>
</dbReference>
<dbReference type="EMBL" id="LS398551">
    <property type="protein sequence ID" value="SPR03747.1"/>
    <property type="molecule type" value="Genomic_DNA"/>
</dbReference>
<dbReference type="RefSeq" id="WP_047220092.1">
    <property type="nucleotide sequence ID" value="NZ_LS398551.1"/>
</dbReference>
<evidence type="ECO:0000313" key="4">
    <source>
        <dbReference type="EMBL" id="SPR02313.1"/>
    </source>
</evidence>
<evidence type="ECO:0000313" key="2">
    <source>
        <dbReference type="EMBL" id="KJV52822.1"/>
    </source>
</evidence>
<proteinExistence type="predicted"/>